<reference evidence="2 3" key="1">
    <citation type="submission" date="2018-11" db="EMBL/GenBank/DDBJ databases">
        <title>Genome sequence and assembly of Colletotrichum spinosum.</title>
        <authorList>
            <person name="Gan P."/>
            <person name="Shirasu K."/>
        </authorList>
    </citation>
    <scope>NUCLEOTIDE SEQUENCE [LARGE SCALE GENOMIC DNA]</scope>
    <source>
        <strain evidence="2 3">CBS 515.97</strain>
    </source>
</reference>
<evidence type="ECO:0000313" key="2">
    <source>
        <dbReference type="EMBL" id="TDZ32625.1"/>
    </source>
</evidence>
<dbReference type="EMBL" id="QAPG01000075">
    <property type="protein sequence ID" value="TDZ32625.1"/>
    <property type="molecule type" value="Genomic_DNA"/>
</dbReference>
<proteinExistence type="predicted"/>
<sequence length="324" mass="37011">MGTDYKRAFEEKSDSTGRPKIQEAWLELASKYFRRDKFYNIWPLSHRVAIRVSLAEEVTATTLDPSSSAGYKEVARWLDNDRHTKDFVIWETLFRLQAVVPPEWTEKAGYSSLCNFLDILTCLSKESLPSDKRAELKALVKAIQQDEMVMSLSWTDIDKRYYLQSNKEFDENVGSEIETDAECVNEKDTGAKQKNAVKKSNKKELVEGSAAERPKDDNDIDESNEDEKAERVEQDDRIDLMSTTSKRSHSDSVDSCYSCEECKRQRTTGSFRADSYEIITYMINGEPRILPAPIFGRLVVRIAEAAGIDVVAAAREVIEKELMR</sequence>
<protein>
    <submittedName>
        <fullName evidence="2">Uncharacterized protein</fullName>
    </submittedName>
</protein>
<accession>A0A4R8QBI8</accession>
<feature type="compositionally biased region" description="Basic and acidic residues" evidence="1">
    <location>
        <begin position="226"/>
        <end position="239"/>
    </location>
</feature>
<evidence type="ECO:0000256" key="1">
    <source>
        <dbReference type="SAM" id="MobiDB-lite"/>
    </source>
</evidence>
<evidence type="ECO:0000313" key="3">
    <source>
        <dbReference type="Proteomes" id="UP000295083"/>
    </source>
</evidence>
<organism evidence="2 3">
    <name type="scientific">Colletotrichum spinosum</name>
    <dbReference type="NCBI Taxonomy" id="1347390"/>
    <lineage>
        <taxon>Eukaryota</taxon>
        <taxon>Fungi</taxon>
        <taxon>Dikarya</taxon>
        <taxon>Ascomycota</taxon>
        <taxon>Pezizomycotina</taxon>
        <taxon>Sordariomycetes</taxon>
        <taxon>Hypocreomycetidae</taxon>
        <taxon>Glomerellales</taxon>
        <taxon>Glomerellaceae</taxon>
        <taxon>Colletotrichum</taxon>
        <taxon>Colletotrichum orbiculare species complex</taxon>
    </lineage>
</organism>
<dbReference type="AlphaFoldDB" id="A0A4R8QBI8"/>
<feature type="region of interest" description="Disordered" evidence="1">
    <location>
        <begin position="192"/>
        <end position="253"/>
    </location>
</feature>
<feature type="compositionally biased region" description="Basic and acidic residues" evidence="1">
    <location>
        <begin position="202"/>
        <end position="217"/>
    </location>
</feature>
<name>A0A4R8QBI8_9PEZI</name>
<comment type="caution">
    <text evidence="2">The sequence shown here is derived from an EMBL/GenBank/DDBJ whole genome shotgun (WGS) entry which is preliminary data.</text>
</comment>
<gene>
    <name evidence="2" type="ORF">C8035_v012184</name>
</gene>
<dbReference type="Proteomes" id="UP000295083">
    <property type="component" value="Unassembled WGS sequence"/>
</dbReference>
<keyword evidence="3" id="KW-1185">Reference proteome</keyword>